<proteinExistence type="predicted"/>
<accession>A0A3Q9ELK0</accession>
<evidence type="ECO:0000313" key="1">
    <source>
        <dbReference type="EMBL" id="AZQ33123.1"/>
    </source>
</evidence>
<dbReference type="Proteomes" id="UP000280298">
    <property type="component" value="Chromosome"/>
</dbReference>
<dbReference type="EMBL" id="CP034539">
    <property type="protein sequence ID" value="AZQ33123.1"/>
    <property type="molecule type" value="Genomic_DNA"/>
</dbReference>
<name>A0A3Q9ELK0_9ACTN</name>
<dbReference type="KEGG" id="scya:EJ357_06410"/>
<dbReference type="AlphaFoldDB" id="A0A3Q9ELK0"/>
<protein>
    <submittedName>
        <fullName evidence="1">Uncharacterized protein</fullName>
    </submittedName>
</protein>
<organism evidence="1 2">
    <name type="scientific">Streptomyces cyaneochromogenes</name>
    <dbReference type="NCBI Taxonomy" id="2496836"/>
    <lineage>
        <taxon>Bacteria</taxon>
        <taxon>Bacillati</taxon>
        <taxon>Actinomycetota</taxon>
        <taxon>Actinomycetes</taxon>
        <taxon>Kitasatosporales</taxon>
        <taxon>Streptomycetaceae</taxon>
        <taxon>Streptomyces</taxon>
    </lineage>
</organism>
<evidence type="ECO:0000313" key="2">
    <source>
        <dbReference type="Proteomes" id="UP000280298"/>
    </source>
</evidence>
<reference evidence="1 2" key="1">
    <citation type="journal article" date="2019" name="Int. J. Syst. Evol. Microbiol.">
        <title>Streptomyces cyaneochromogenes sp. nov., a blue pigment-producing actinomycete from manganese-contaminated soil.</title>
        <authorList>
            <person name="Tang X."/>
            <person name="Zhao J."/>
            <person name="Li K."/>
            <person name="Chen Z."/>
            <person name="Sun Y."/>
            <person name="Gao J."/>
        </authorList>
    </citation>
    <scope>NUCLEOTIDE SEQUENCE [LARGE SCALE GENOMIC DNA]</scope>
    <source>
        <strain evidence="1 2">MK-45</strain>
    </source>
</reference>
<keyword evidence="2" id="KW-1185">Reference proteome</keyword>
<gene>
    <name evidence="1" type="ORF">EJ357_06410</name>
</gene>
<sequence length="92" mass="9167">MGWELGAGSWELGAGSWELDGWSARGAAWPVGRFPGWLVGSVGGASVGRCFAGEAPRCGGASVRRPFGGSALRRAAVGSVSAAGGPPEPAVR</sequence>